<dbReference type="AlphaFoldDB" id="A7VRQ3"/>
<dbReference type="Proteomes" id="UP000003490">
    <property type="component" value="Unassembled WGS sequence"/>
</dbReference>
<evidence type="ECO:0000313" key="3">
    <source>
        <dbReference type="Proteomes" id="UP000003490"/>
    </source>
</evidence>
<accession>A7VRQ3</accession>
<comment type="caution">
    <text evidence="2">The sequence shown here is derived from an EMBL/GenBank/DDBJ whole genome shotgun (WGS) entry which is preliminary data.</text>
</comment>
<proteinExistence type="predicted"/>
<evidence type="ECO:0000256" key="1">
    <source>
        <dbReference type="SAM" id="MobiDB-lite"/>
    </source>
</evidence>
<dbReference type="EMBL" id="ABCB02000017">
    <property type="protein sequence ID" value="EDO61733.1"/>
    <property type="molecule type" value="Genomic_DNA"/>
</dbReference>
<sequence length="50" mass="5769">MKSARPEGPAQRGLKNPARNHDKFFKRRLSIRPQMEKGPEKNEAKGPRRA</sequence>
<reference evidence="2 3" key="2">
    <citation type="submission" date="2007-08" db="EMBL/GenBank/DDBJ databases">
        <authorList>
            <person name="Fulton L."/>
            <person name="Clifton S."/>
            <person name="Fulton B."/>
            <person name="Xu J."/>
            <person name="Minx P."/>
            <person name="Pepin K.H."/>
            <person name="Johnson M."/>
            <person name="Thiruvilangam P."/>
            <person name="Bhonagiri V."/>
            <person name="Nash W.E."/>
            <person name="Wang C."/>
            <person name="Mardis E.R."/>
            <person name="Wilson R.K."/>
        </authorList>
    </citation>
    <scope>NUCLEOTIDE SEQUENCE [LARGE SCALE GENOMIC DNA]</scope>
    <source>
        <strain evidence="2 3">DSM 753</strain>
    </source>
</reference>
<feature type="compositionally biased region" description="Basic and acidic residues" evidence="1">
    <location>
        <begin position="34"/>
        <end position="50"/>
    </location>
</feature>
<dbReference type="HOGENOM" id="CLU_3116367_0_0_9"/>
<organism evidence="2 3">
    <name type="scientific">[Clostridium] leptum DSM 753</name>
    <dbReference type="NCBI Taxonomy" id="428125"/>
    <lineage>
        <taxon>Bacteria</taxon>
        <taxon>Bacillati</taxon>
        <taxon>Bacillota</taxon>
        <taxon>Clostridia</taxon>
        <taxon>Eubacteriales</taxon>
        <taxon>Oscillospiraceae</taxon>
        <taxon>Oscillospiraceae incertae sedis</taxon>
    </lineage>
</organism>
<feature type="region of interest" description="Disordered" evidence="1">
    <location>
        <begin position="1"/>
        <end position="50"/>
    </location>
</feature>
<name>A7VRQ3_9FIRM</name>
<gene>
    <name evidence="2" type="ORF">CLOLEP_01237</name>
</gene>
<reference evidence="2 3" key="1">
    <citation type="submission" date="2007-08" db="EMBL/GenBank/DDBJ databases">
        <title>Draft genome sequence of Clostridium leptum (DSM 753).</title>
        <authorList>
            <person name="Sudarsanam P."/>
            <person name="Ley R."/>
            <person name="Guruge J."/>
            <person name="Turnbaugh P.J."/>
            <person name="Mahowald M."/>
            <person name="Liep D."/>
            <person name="Gordon J."/>
        </authorList>
    </citation>
    <scope>NUCLEOTIDE SEQUENCE [LARGE SCALE GENOMIC DNA]</scope>
    <source>
        <strain evidence="2 3">DSM 753</strain>
    </source>
</reference>
<protein>
    <submittedName>
        <fullName evidence="2">Uncharacterized protein</fullName>
    </submittedName>
</protein>
<evidence type="ECO:0000313" key="2">
    <source>
        <dbReference type="EMBL" id="EDO61733.1"/>
    </source>
</evidence>